<dbReference type="SUPFAM" id="SSF50998">
    <property type="entry name" value="Quinoprotein alcohol dehydrogenase-like"/>
    <property type="match status" value="1"/>
</dbReference>
<dbReference type="RefSeq" id="WP_084664298.1">
    <property type="nucleotide sequence ID" value="NZ_LT838272.1"/>
</dbReference>
<dbReference type="InterPro" id="IPR015943">
    <property type="entry name" value="WD40/YVTN_repeat-like_dom_sf"/>
</dbReference>
<reference evidence="1 2" key="1">
    <citation type="submission" date="2017-04" db="EMBL/GenBank/DDBJ databases">
        <authorList>
            <person name="Afonso C.L."/>
            <person name="Miller P.J."/>
            <person name="Scott M.A."/>
            <person name="Spackman E."/>
            <person name="Goraichik I."/>
            <person name="Dimitrov K.M."/>
            <person name="Suarez D.L."/>
            <person name="Swayne D.E."/>
        </authorList>
    </citation>
    <scope>NUCLEOTIDE SEQUENCE [LARGE SCALE GENOMIC DNA]</scope>
    <source>
        <strain evidence="1 2">ToBE</strain>
    </source>
</reference>
<dbReference type="PANTHER" id="PTHR42754:SF1">
    <property type="entry name" value="LIPOPROTEIN"/>
    <property type="match status" value="1"/>
</dbReference>
<proteinExistence type="predicted"/>
<gene>
    <name evidence="1" type="ORF">SAMN00808754_0823</name>
</gene>
<dbReference type="PANTHER" id="PTHR42754">
    <property type="entry name" value="ENDOGLUCANASE"/>
    <property type="match status" value="1"/>
</dbReference>
<dbReference type="STRING" id="698762.SAMN00808754_0823"/>
<organism evidence="1 2">
    <name type="scientific">Thermanaeromonas toyohensis ToBE</name>
    <dbReference type="NCBI Taxonomy" id="698762"/>
    <lineage>
        <taxon>Bacteria</taxon>
        <taxon>Bacillati</taxon>
        <taxon>Bacillota</taxon>
        <taxon>Clostridia</taxon>
        <taxon>Neomoorellales</taxon>
        <taxon>Neomoorellaceae</taxon>
        <taxon>Thermanaeromonas</taxon>
    </lineage>
</organism>
<protein>
    <recommendedName>
        <fullName evidence="3">Outer membrane protein assembly factor BamB, contains PQQ-like beta-propeller repeat</fullName>
    </recommendedName>
</protein>
<dbReference type="OrthoDB" id="9811934at2"/>
<dbReference type="Gene3D" id="2.130.10.10">
    <property type="entry name" value="YVTN repeat-like/Quinoprotein amine dehydrogenase"/>
    <property type="match status" value="1"/>
</dbReference>
<evidence type="ECO:0000313" key="1">
    <source>
        <dbReference type="EMBL" id="SMB93233.1"/>
    </source>
</evidence>
<dbReference type="EMBL" id="LT838272">
    <property type="protein sequence ID" value="SMB93233.1"/>
    <property type="molecule type" value="Genomic_DNA"/>
</dbReference>
<sequence>MLGINNKKKAQWLLLGALLFLLIVERMFGPGRAKATPSYAPVLEWSHTLGIGEARCVVQTKDGGYVLTGWTNSGQEGSEVFLVRCNEKGNILWSKTFKGNGHSCGYSVKEVREGGFIIVGDTKSKDGYDHDVYVVRTDEKGEPLWERNFGGQYCDYAWSVQQTRDGGFIFAGGTESFGAGLYDIYLIKLDAAGNKLWERTYGGKGSDCGYAVQELDDGGYLIAGNSESFSAGYPDVYLIKTDVNGQIIWQKTYGGQGSDYGWSLTLTSDGGYVIAGEKEIVSDQGNILAAYLFKVDPEGKVLWEKTYGNKTSSFYAISPVKGGGYVLTGKKETAQGGYAVYVVRTNKSGDPVWETTIEGLGYNCGYSILQSRDRGYVLVGRKERKREGGSEILLTKFGLAP</sequence>
<name>A0A1W1VIX8_9FIRM</name>
<accession>A0A1W1VIX8</accession>
<evidence type="ECO:0000313" key="2">
    <source>
        <dbReference type="Proteomes" id="UP000192569"/>
    </source>
</evidence>
<evidence type="ECO:0008006" key="3">
    <source>
        <dbReference type="Google" id="ProtNLM"/>
    </source>
</evidence>
<dbReference type="Proteomes" id="UP000192569">
    <property type="component" value="Chromosome I"/>
</dbReference>
<dbReference type="AlphaFoldDB" id="A0A1W1VIX8"/>
<keyword evidence="2" id="KW-1185">Reference proteome</keyword>
<dbReference type="InterPro" id="IPR011047">
    <property type="entry name" value="Quinoprotein_ADH-like_sf"/>
</dbReference>